<evidence type="ECO:0000256" key="1">
    <source>
        <dbReference type="SAM" id="MobiDB-lite"/>
    </source>
</evidence>
<feature type="compositionally biased region" description="Polar residues" evidence="1">
    <location>
        <begin position="92"/>
        <end position="104"/>
    </location>
</feature>
<sequence>MVAIASGTAYMAINLGPTVEEEVTVYSNRCLVNSIKRKICDCEAVNEMEKNVPEDMLAYRLHLEYSVLAGVYGPNIHPKEKVLQDAKPVLSASPQNGPNNLKMSSSKDGKRLSSLREEDSNISEEKKCM</sequence>
<evidence type="ECO:0000313" key="2">
    <source>
        <dbReference type="Proteomes" id="UP000887578"/>
    </source>
</evidence>
<reference evidence="3" key="1">
    <citation type="submission" date="2022-11" db="UniProtKB">
        <authorList>
            <consortium name="WormBaseParasite"/>
        </authorList>
    </citation>
    <scope>IDENTIFICATION</scope>
</reference>
<dbReference type="WBParaSite" id="PDA_v2.g5284.t1">
    <property type="protein sequence ID" value="PDA_v2.g5284.t1"/>
    <property type="gene ID" value="PDA_v2.g5284"/>
</dbReference>
<dbReference type="AlphaFoldDB" id="A0A914R1K0"/>
<keyword evidence="2" id="KW-1185">Reference proteome</keyword>
<feature type="region of interest" description="Disordered" evidence="1">
    <location>
        <begin position="83"/>
        <end position="129"/>
    </location>
</feature>
<dbReference type="Proteomes" id="UP000887578">
    <property type="component" value="Unplaced"/>
</dbReference>
<accession>A0A914R1K0</accession>
<feature type="compositionally biased region" description="Basic and acidic residues" evidence="1">
    <location>
        <begin position="105"/>
        <end position="129"/>
    </location>
</feature>
<evidence type="ECO:0000313" key="3">
    <source>
        <dbReference type="WBParaSite" id="PDA_v2.g5284.t1"/>
    </source>
</evidence>
<name>A0A914R1K0_9BILA</name>
<organism evidence="2 3">
    <name type="scientific">Panagrolaimus davidi</name>
    <dbReference type="NCBI Taxonomy" id="227884"/>
    <lineage>
        <taxon>Eukaryota</taxon>
        <taxon>Metazoa</taxon>
        <taxon>Ecdysozoa</taxon>
        <taxon>Nematoda</taxon>
        <taxon>Chromadorea</taxon>
        <taxon>Rhabditida</taxon>
        <taxon>Tylenchina</taxon>
        <taxon>Panagrolaimomorpha</taxon>
        <taxon>Panagrolaimoidea</taxon>
        <taxon>Panagrolaimidae</taxon>
        <taxon>Panagrolaimus</taxon>
    </lineage>
</organism>
<protein>
    <submittedName>
        <fullName evidence="3">Uncharacterized protein</fullName>
    </submittedName>
</protein>
<proteinExistence type="predicted"/>